<name>A0AAV7SQI6_PLEWA</name>
<feature type="region of interest" description="Disordered" evidence="1">
    <location>
        <begin position="21"/>
        <end position="50"/>
    </location>
</feature>
<dbReference type="Proteomes" id="UP001066276">
    <property type="component" value="Chromosome 4_2"/>
</dbReference>
<proteinExistence type="predicted"/>
<dbReference type="AlphaFoldDB" id="A0AAV7SQI6"/>
<reference evidence="2" key="1">
    <citation type="journal article" date="2022" name="bioRxiv">
        <title>Sequencing and chromosome-scale assembly of the giantPleurodeles waltlgenome.</title>
        <authorList>
            <person name="Brown T."/>
            <person name="Elewa A."/>
            <person name="Iarovenko S."/>
            <person name="Subramanian E."/>
            <person name="Araus A.J."/>
            <person name="Petzold A."/>
            <person name="Susuki M."/>
            <person name="Suzuki K.-i.T."/>
            <person name="Hayashi T."/>
            <person name="Toyoda A."/>
            <person name="Oliveira C."/>
            <person name="Osipova E."/>
            <person name="Leigh N.D."/>
            <person name="Simon A."/>
            <person name="Yun M.H."/>
        </authorList>
    </citation>
    <scope>NUCLEOTIDE SEQUENCE</scope>
    <source>
        <strain evidence="2">20211129_DDA</strain>
        <tissue evidence="2">Liver</tissue>
    </source>
</reference>
<evidence type="ECO:0000256" key="1">
    <source>
        <dbReference type="SAM" id="MobiDB-lite"/>
    </source>
</evidence>
<comment type="caution">
    <text evidence="2">The sequence shown here is derived from an EMBL/GenBank/DDBJ whole genome shotgun (WGS) entry which is preliminary data.</text>
</comment>
<evidence type="ECO:0000313" key="2">
    <source>
        <dbReference type="EMBL" id="KAJ1166256.1"/>
    </source>
</evidence>
<sequence>MRRSGGFCVLQAQLPPALRSHSLRVYGGRGRERGKSLAPRDAAPPPPGSSNCLSNVIVGFRVNHKWATPSVAVERPALDRLPPGQDCLSLSRACREQLPPLRSEPHPGLCPLTFPALSREAAASPQHCGAIHRYQRAYSLGREALCAAVPGQKSVHPGRYEVRSRGLQVHGAASTMQAGTIPLSWLRHLSCQFFVCQLRYLGGCW</sequence>
<protein>
    <submittedName>
        <fullName evidence="2">Uncharacterized protein</fullName>
    </submittedName>
</protein>
<gene>
    <name evidence="2" type="ORF">NDU88_006664</name>
</gene>
<accession>A0AAV7SQI6</accession>
<evidence type="ECO:0000313" key="3">
    <source>
        <dbReference type="Proteomes" id="UP001066276"/>
    </source>
</evidence>
<organism evidence="2 3">
    <name type="scientific">Pleurodeles waltl</name>
    <name type="common">Iberian ribbed newt</name>
    <dbReference type="NCBI Taxonomy" id="8319"/>
    <lineage>
        <taxon>Eukaryota</taxon>
        <taxon>Metazoa</taxon>
        <taxon>Chordata</taxon>
        <taxon>Craniata</taxon>
        <taxon>Vertebrata</taxon>
        <taxon>Euteleostomi</taxon>
        <taxon>Amphibia</taxon>
        <taxon>Batrachia</taxon>
        <taxon>Caudata</taxon>
        <taxon>Salamandroidea</taxon>
        <taxon>Salamandridae</taxon>
        <taxon>Pleurodelinae</taxon>
        <taxon>Pleurodeles</taxon>
    </lineage>
</organism>
<keyword evidence="3" id="KW-1185">Reference proteome</keyword>
<dbReference type="EMBL" id="JANPWB010000008">
    <property type="protein sequence ID" value="KAJ1166256.1"/>
    <property type="molecule type" value="Genomic_DNA"/>
</dbReference>